<dbReference type="Gene3D" id="2.30.30.140">
    <property type="match status" value="1"/>
</dbReference>
<dbReference type="Pfam" id="PF00855">
    <property type="entry name" value="PWWP"/>
    <property type="match status" value="1"/>
</dbReference>
<protein>
    <submittedName>
        <fullName evidence="3 4">PWWP domain-containing protein</fullName>
    </submittedName>
</protein>
<sequence>MAVEVKVYCRKKKTPKPKQIDHIPKCFQLPRSASASKPRTVFYLPICSFKEIELDPHNSKEIQSSVIVGCSNTSTDTTRGTTDPFSTRSNGPQDRRRKTLTNGIHLPLTDAKLFKKRANFQSCSNRKNENRDDALEHTPSRSQLLESRDACTTPGSVVWAKTDGEFWWPAEILGEGSNSAPSILVRHFGKQGSVRVDPAVDLSPFEECFEERRCNPANEFQNALKQALDYKEQQKPCKDLSGSPEGEKDNSSSSSRARSKRERKPKVHFDEVSRPLHTSRKVRRFKIMRSLGLAAPVGSPFNSSYTS</sequence>
<feature type="compositionally biased region" description="Low complexity" evidence="1">
    <location>
        <begin position="73"/>
        <end position="88"/>
    </location>
</feature>
<gene>
    <name evidence="4" type="ORF">HannXRQ_Chr13g0400671</name>
    <name evidence="3" type="ORF">HanXRQr2_Chr13g0585671</name>
</gene>
<evidence type="ECO:0000256" key="1">
    <source>
        <dbReference type="SAM" id="MobiDB-lite"/>
    </source>
</evidence>
<evidence type="ECO:0000313" key="4">
    <source>
        <dbReference type="EMBL" id="OTG01308.1"/>
    </source>
</evidence>
<dbReference type="InParanoid" id="A0A251SR41"/>
<evidence type="ECO:0000313" key="5">
    <source>
        <dbReference type="Proteomes" id="UP000215914"/>
    </source>
</evidence>
<proteinExistence type="predicted"/>
<dbReference type="OrthoDB" id="5964980at2759"/>
<dbReference type="InterPro" id="IPR000313">
    <property type="entry name" value="PWWP_dom"/>
</dbReference>
<organism evidence="4 5">
    <name type="scientific">Helianthus annuus</name>
    <name type="common">Common sunflower</name>
    <dbReference type="NCBI Taxonomy" id="4232"/>
    <lineage>
        <taxon>Eukaryota</taxon>
        <taxon>Viridiplantae</taxon>
        <taxon>Streptophyta</taxon>
        <taxon>Embryophyta</taxon>
        <taxon>Tracheophyta</taxon>
        <taxon>Spermatophyta</taxon>
        <taxon>Magnoliopsida</taxon>
        <taxon>eudicotyledons</taxon>
        <taxon>Gunneridae</taxon>
        <taxon>Pentapetalae</taxon>
        <taxon>asterids</taxon>
        <taxon>campanulids</taxon>
        <taxon>Asterales</taxon>
        <taxon>Asteraceae</taxon>
        <taxon>Asteroideae</taxon>
        <taxon>Heliantheae alliance</taxon>
        <taxon>Heliantheae</taxon>
        <taxon>Helianthus</taxon>
    </lineage>
</organism>
<dbReference type="SUPFAM" id="SSF63748">
    <property type="entry name" value="Tudor/PWWP/MBT"/>
    <property type="match status" value="1"/>
</dbReference>
<reference evidence="3" key="3">
    <citation type="submission" date="2020-06" db="EMBL/GenBank/DDBJ databases">
        <title>Helianthus annuus Genome sequencing and assembly Release 2.</title>
        <authorList>
            <person name="Gouzy J."/>
            <person name="Langlade N."/>
            <person name="Munos S."/>
        </authorList>
    </citation>
    <scope>NUCLEOTIDE SEQUENCE</scope>
    <source>
        <tissue evidence="3">Leaves</tissue>
    </source>
</reference>
<accession>A0A251SR41</accession>
<dbReference type="Proteomes" id="UP000215914">
    <property type="component" value="Chromosome 13"/>
</dbReference>
<reference evidence="4" key="2">
    <citation type="submission" date="2017-02" db="EMBL/GenBank/DDBJ databases">
        <title>Sunflower complete genome.</title>
        <authorList>
            <person name="Langlade N."/>
            <person name="Munos S."/>
        </authorList>
    </citation>
    <scope>NUCLEOTIDE SEQUENCE [LARGE SCALE GENOMIC DNA]</scope>
    <source>
        <tissue evidence="4">Leaves</tissue>
    </source>
</reference>
<dbReference type="CDD" id="cd05162">
    <property type="entry name" value="PWWP"/>
    <property type="match status" value="1"/>
</dbReference>
<feature type="compositionally biased region" description="Basic and acidic residues" evidence="1">
    <location>
        <begin position="126"/>
        <end position="139"/>
    </location>
</feature>
<feature type="region of interest" description="Disordered" evidence="1">
    <location>
        <begin position="122"/>
        <end position="147"/>
    </location>
</feature>
<evidence type="ECO:0000313" key="3">
    <source>
        <dbReference type="EMBL" id="KAF5773169.1"/>
    </source>
</evidence>
<name>A0A251SR41_HELAN</name>
<keyword evidence="5" id="KW-1185">Reference proteome</keyword>
<dbReference type="EMBL" id="MNCJ02000328">
    <property type="protein sequence ID" value="KAF5773169.1"/>
    <property type="molecule type" value="Genomic_DNA"/>
</dbReference>
<dbReference type="PROSITE" id="PS50812">
    <property type="entry name" value="PWWP"/>
    <property type="match status" value="1"/>
</dbReference>
<dbReference type="InterPro" id="IPR052657">
    <property type="entry name" value="PDP_family_Arabidopsis"/>
</dbReference>
<feature type="region of interest" description="Disordered" evidence="1">
    <location>
        <begin position="71"/>
        <end position="98"/>
    </location>
</feature>
<dbReference type="STRING" id="4232.A0A251SR41"/>
<feature type="compositionally biased region" description="Basic residues" evidence="1">
    <location>
        <begin position="257"/>
        <end position="266"/>
    </location>
</feature>
<reference evidence="3 5" key="1">
    <citation type="journal article" date="2017" name="Nature">
        <title>The sunflower genome provides insights into oil metabolism, flowering and Asterid evolution.</title>
        <authorList>
            <person name="Badouin H."/>
            <person name="Gouzy J."/>
            <person name="Grassa C.J."/>
            <person name="Murat F."/>
            <person name="Staton S.E."/>
            <person name="Cottret L."/>
            <person name="Lelandais-Briere C."/>
            <person name="Owens G.L."/>
            <person name="Carrere S."/>
            <person name="Mayjonade B."/>
            <person name="Legrand L."/>
            <person name="Gill N."/>
            <person name="Kane N.C."/>
            <person name="Bowers J.E."/>
            <person name="Hubner S."/>
            <person name="Bellec A."/>
            <person name="Berard A."/>
            <person name="Berges H."/>
            <person name="Blanchet N."/>
            <person name="Boniface M.C."/>
            <person name="Brunel D."/>
            <person name="Catrice O."/>
            <person name="Chaidir N."/>
            <person name="Claudel C."/>
            <person name="Donnadieu C."/>
            <person name="Faraut T."/>
            <person name="Fievet G."/>
            <person name="Helmstetter N."/>
            <person name="King M."/>
            <person name="Knapp S.J."/>
            <person name="Lai Z."/>
            <person name="Le Paslier M.C."/>
            <person name="Lippi Y."/>
            <person name="Lorenzon L."/>
            <person name="Mandel J.R."/>
            <person name="Marage G."/>
            <person name="Marchand G."/>
            <person name="Marquand E."/>
            <person name="Bret-Mestries E."/>
            <person name="Morien E."/>
            <person name="Nambeesan S."/>
            <person name="Nguyen T."/>
            <person name="Pegot-Espagnet P."/>
            <person name="Pouilly N."/>
            <person name="Raftis F."/>
            <person name="Sallet E."/>
            <person name="Schiex T."/>
            <person name="Thomas J."/>
            <person name="Vandecasteele C."/>
            <person name="Vares D."/>
            <person name="Vear F."/>
            <person name="Vautrin S."/>
            <person name="Crespi M."/>
            <person name="Mangin B."/>
            <person name="Burke J.M."/>
            <person name="Salse J."/>
            <person name="Munos S."/>
            <person name="Vincourt P."/>
            <person name="Rieseberg L.H."/>
            <person name="Langlade N.B."/>
        </authorList>
    </citation>
    <scope>NUCLEOTIDE SEQUENCE [LARGE SCALE GENOMIC DNA]</scope>
    <source>
        <strain evidence="5">cv. SF193</strain>
        <tissue evidence="3">Leaves</tissue>
    </source>
</reference>
<feature type="region of interest" description="Disordered" evidence="1">
    <location>
        <begin position="232"/>
        <end position="275"/>
    </location>
</feature>
<dbReference type="EMBL" id="CM007902">
    <property type="protein sequence ID" value="OTG01308.1"/>
    <property type="molecule type" value="Genomic_DNA"/>
</dbReference>
<evidence type="ECO:0000259" key="2">
    <source>
        <dbReference type="PROSITE" id="PS50812"/>
    </source>
</evidence>
<dbReference type="AlphaFoldDB" id="A0A251SR41"/>
<dbReference type="Gramene" id="mRNA:HanXRQr2_Chr13g0585671">
    <property type="protein sequence ID" value="mRNA:HanXRQr2_Chr13g0585671"/>
    <property type="gene ID" value="HanXRQr2_Chr13g0585671"/>
</dbReference>
<dbReference type="PANTHER" id="PTHR10688:SF14">
    <property type="entry name" value="PWWP DOMAIN-CONTAINING PROTEIN"/>
    <property type="match status" value="1"/>
</dbReference>
<dbReference type="PANTHER" id="PTHR10688">
    <property type="entry name" value="PWWP DOMAIN-CONTAINING PROTEIN"/>
    <property type="match status" value="1"/>
</dbReference>
<feature type="domain" description="PWWP" evidence="2">
    <location>
        <begin position="154"/>
        <end position="197"/>
    </location>
</feature>